<evidence type="ECO:0000313" key="3">
    <source>
        <dbReference type="Proteomes" id="UP000765509"/>
    </source>
</evidence>
<feature type="region of interest" description="Disordered" evidence="1">
    <location>
        <begin position="208"/>
        <end position="234"/>
    </location>
</feature>
<evidence type="ECO:0008006" key="4">
    <source>
        <dbReference type="Google" id="ProtNLM"/>
    </source>
</evidence>
<evidence type="ECO:0000256" key="1">
    <source>
        <dbReference type="SAM" id="MobiDB-lite"/>
    </source>
</evidence>
<evidence type="ECO:0000313" key="2">
    <source>
        <dbReference type="EMBL" id="MBW0515518.1"/>
    </source>
</evidence>
<keyword evidence="3" id="KW-1185">Reference proteome</keyword>
<dbReference type="InterPro" id="IPR036443">
    <property type="entry name" value="Znf_RanBP2_sf"/>
</dbReference>
<accession>A0A9Q3EAS1</accession>
<feature type="region of interest" description="Disordered" evidence="1">
    <location>
        <begin position="254"/>
        <end position="306"/>
    </location>
</feature>
<feature type="compositionally biased region" description="Low complexity" evidence="1">
    <location>
        <begin position="141"/>
        <end position="177"/>
    </location>
</feature>
<feature type="compositionally biased region" description="Polar residues" evidence="1">
    <location>
        <begin position="337"/>
        <end position="356"/>
    </location>
</feature>
<feature type="compositionally biased region" description="Polar residues" evidence="1">
    <location>
        <begin position="80"/>
        <end position="89"/>
    </location>
</feature>
<feature type="compositionally biased region" description="Polar residues" evidence="1">
    <location>
        <begin position="700"/>
        <end position="711"/>
    </location>
</feature>
<feature type="region of interest" description="Disordered" evidence="1">
    <location>
        <begin position="80"/>
        <end position="177"/>
    </location>
</feature>
<dbReference type="AlphaFoldDB" id="A0A9Q3EAS1"/>
<feature type="region of interest" description="Disordered" evidence="1">
    <location>
        <begin position="617"/>
        <end position="636"/>
    </location>
</feature>
<organism evidence="2 3">
    <name type="scientific">Austropuccinia psidii MF-1</name>
    <dbReference type="NCBI Taxonomy" id="1389203"/>
    <lineage>
        <taxon>Eukaryota</taxon>
        <taxon>Fungi</taxon>
        <taxon>Dikarya</taxon>
        <taxon>Basidiomycota</taxon>
        <taxon>Pucciniomycotina</taxon>
        <taxon>Pucciniomycetes</taxon>
        <taxon>Pucciniales</taxon>
        <taxon>Sphaerophragmiaceae</taxon>
        <taxon>Austropuccinia</taxon>
    </lineage>
</organism>
<dbReference type="Proteomes" id="UP000765509">
    <property type="component" value="Unassembled WGS sequence"/>
</dbReference>
<dbReference type="EMBL" id="AVOT02024673">
    <property type="protein sequence ID" value="MBW0515518.1"/>
    <property type="molecule type" value="Genomic_DNA"/>
</dbReference>
<feature type="compositionally biased region" description="Low complexity" evidence="1">
    <location>
        <begin position="395"/>
        <end position="404"/>
    </location>
</feature>
<reference evidence="2" key="1">
    <citation type="submission" date="2021-03" db="EMBL/GenBank/DDBJ databases">
        <title>Draft genome sequence of rust myrtle Austropuccinia psidii MF-1, a brazilian biotype.</title>
        <authorList>
            <person name="Quecine M.C."/>
            <person name="Pachon D.M.R."/>
            <person name="Bonatelli M.L."/>
            <person name="Correr F.H."/>
            <person name="Franceschini L.M."/>
            <person name="Leite T.F."/>
            <person name="Margarido G.R.A."/>
            <person name="Almeida C.A."/>
            <person name="Ferrarezi J.A."/>
            <person name="Labate C.A."/>
        </authorList>
    </citation>
    <scope>NUCLEOTIDE SEQUENCE</scope>
    <source>
        <strain evidence="2">MF-1</strain>
    </source>
</reference>
<dbReference type="Gene3D" id="4.10.1060.10">
    <property type="entry name" value="Zinc finger, RanBP2-type"/>
    <property type="match status" value="1"/>
</dbReference>
<feature type="compositionally biased region" description="Polar residues" evidence="1">
    <location>
        <begin position="833"/>
        <end position="844"/>
    </location>
</feature>
<dbReference type="OrthoDB" id="2501480at2759"/>
<feature type="region of interest" description="Disordered" evidence="1">
    <location>
        <begin position="689"/>
        <end position="712"/>
    </location>
</feature>
<feature type="region of interest" description="Disordered" evidence="1">
    <location>
        <begin position="777"/>
        <end position="849"/>
    </location>
</feature>
<proteinExistence type="predicted"/>
<feature type="compositionally biased region" description="Low complexity" evidence="1">
    <location>
        <begin position="90"/>
        <end position="109"/>
    </location>
</feature>
<feature type="region of interest" description="Disordered" evidence="1">
    <location>
        <begin position="337"/>
        <end position="404"/>
    </location>
</feature>
<name>A0A9Q3EAS1_9BASI</name>
<dbReference type="SUPFAM" id="SSF90209">
    <property type="entry name" value="Ran binding protein zinc finger-like"/>
    <property type="match status" value="1"/>
</dbReference>
<sequence>MELNLSGPNGQSFDQVLEKIKQGMKAARGGGWIDSDSGSELEITLDPTLTNNHSHHNRHESLSHQNHLNGIRQKQSINSKISEPSEQTHNSFSSVLLSNSNNTPTTRSSSIDHHHHHQNLNQNQHHQHQIQDYPPFNSRPSSLTSSLTTATSVSTTNTNASVHNIPHSTTTITTSIPTCTDSYTKTTLIKPSLNDLTSKKLTITDHGNSPLFGAPTSPYAPGTPLTPLSNGTPSGSPYVRHHFKWEFLTTPTSLDGISQSAQPQPRLIESSSPPQVLQDFESSTDWNPGLPNQTILPHGPHSQSSFHSRLISDFHQSSSSNMTTPLASTTINGLRSVSLSPTQPRWPSTTQSNLAPGSNRIVGNDSQLGNFDSGKPPASFQVSHRDSVPPPPTPLSLSTPTHNLSTSSCQVSLTPSSISSVPFCFAPDASIRSTAPKIGSYLKPATGNKIELLQTSSQLSTFYPSVSTRETGSKTHLSSSTRASSLCLKNLSREKDKEDITAQLMGSTSTESYQASGTHNVNRRIGSLPSLGGKFASTAVTNLPNSFQQLRLSPPNQTEISTTKSQLPSPIGTAPLRSSLNSSYHSSHQYGAPIFYTSSPHGTTNTYSPFSPVPLNSPRHDRSQASHLTPKTPITPIGFNFPNSGYTHQSPSKNISYPPQTVNKPPFVPVIVPVVSGLPGTVGAPLPGQVQPEEVRKSVKTQPPVVNTGNSGAMIPQPGDWMCMCGFVNWRRRKVCMRCFPFADGNDSVGAMMAINAQRAALLAAGVTVPNDYTAPTLPTPNQVGGSFQSSLSPKVEDNNPTGANQATLNRIFAPPQTPSSYGRSLEQIPSRAISQPQQITTNPFDKPTVLGPIKPPSPKMVNQARFASSKPEKLIDAENNQNEVNARREHNLEKVILSNNEQEQFERDDWNVIERSSNRRRSFSMGAKADWSQNDEIAVGSFKDDGKDLADKNLEGSKIEFLEKKECTIMGKGENTGNQRLETVFGCGRIKEVDTTIYNNVATVNRQRTTTSPASSWQAIKALWQ</sequence>
<feature type="compositionally biased region" description="Polar residues" evidence="1">
    <location>
        <begin position="780"/>
        <end position="809"/>
    </location>
</feature>
<gene>
    <name evidence="2" type="ORF">O181_055233</name>
</gene>
<feature type="region of interest" description="Disordered" evidence="1">
    <location>
        <begin position="48"/>
        <end position="67"/>
    </location>
</feature>
<protein>
    <recommendedName>
        <fullName evidence="4">RanBP2-type domain-containing protein</fullName>
    </recommendedName>
</protein>
<comment type="caution">
    <text evidence="2">The sequence shown here is derived from an EMBL/GenBank/DDBJ whole genome shotgun (WGS) entry which is preliminary data.</text>
</comment>